<evidence type="ECO:0000259" key="6">
    <source>
        <dbReference type="Pfam" id="PF06271"/>
    </source>
</evidence>
<dbReference type="EMBL" id="JADKPO010000004">
    <property type="protein sequence ID" value="MBF4766951.1"/>
    <property type="molecule type" value="Genomic_DNA"/>
</dbReference>
<dbReference type="GO" id="GO:0016020">
    <property type="term" value="C:membrane"/>
    <property type="evidence" value="ECO:0007669"/>
    <property type="project" value="UniProtKB-SubCell"/>
</dbReference>
<comment type="subcellular location">
    <subcellularLocation>
        <location evidence="1">Membrane</location>
        <topology evidence="1">Multi-pass membrane protein</topology>
    </subcellularLocation>
</comment>
<evidence type="ECO:0000313" key="7">
    <source>
        <dbReference type="EMBL" id="MBF4766951.1"/>
    </source>
</evidence>
<keyword evidence="8" id="KW-1185">Reference proteome</keyword>
<evidence type="ECO:0000256" key="3">
    <source>
        <dbReference type="ARBA" id="ARBA00022989"/>
    </source>
</evidence>
<dbReference type="AlphaFoldDB" id="A0A930VJU4"/>
<feature type="domain" description="RDD" evidence="6">
    <location>
        <begin position="21"/>
        <end position="130"/>
    </location>
</feature>
<sequence length="378" mass="40333">MADVSHHEDSRPGAQVAAPHGGRLVAFGIDLVVVLLVGLVVGGGWFRILCVFVAYHTALVWLTGQTIGKAIANLEVRRIDGRAFERTAMGLAWTLGRSSIGYLLVDMLGLGVLVALPRRNTERRCLHDMVFGSRVVLRGETEWALPKMRKRLSDFATRREDASRAVGEAQEAPRRLNTLWQWMVTGALGLEKILDGLQQLLTQVSSWFGGAGQAHAGAASLSTKTAAAVAAGSGAVTVATVTVIAVAASGPAAVDPSEVTPVGTWGVVDTNRVIVVTATGAEASYVGRNANDYQQPLGCAFKADEIRWQFHGDFPGDIDFDGIVYPGSSAAGSDACVMQTPAIFRLYFNGSEDPADQTLQVCPGVELVVDDCEHYTRR</sequence>
<dbReference type="RefSeq" id="WP_194695110.1">
    <property type="nucleotide sequence ID" value="NZ_JADKPO010000004.1"/>
</dbReference>
<comment type="caution">
    <text evidence="7">The sequence shown here is derived from an EMBL/GenBank/DDBJ whole genome shotgun (WGS) entry which is preliminary data.</text>
</comment>
<name>A0A930VJU4_9ACTN</name>
<protein>
    <submittedName>
        <fullName evidence="7">RDD family protein</fullName>
    </submittedName>
</protein>
<evidence type="ECO:0000256" key="2">
    <source>
        <dbReference type="ARBA" id="ARBA00022692"/>
    </source>
</evidence>
<reference evidence="7" key="1">
    <citation type="submission" date="2020-11" db="EMBL/GenBank/DDBJ databases">
        <title>Nocardioides cynanchi sp. nov., isolated from soil of rhizosphere of Cynanchum wilfordii.</title>
        <authorList>
            <person name="Lee J.-S."/>
            <person name="Suh M.K."/>
            <person name="Kim J.-S."/>
        </authorList>
    </citation>
    <scope>NUCLEOTIDE SEQUENCE</scope>
    <source>
        <strain evidence="7">KCTC 19276</strain>
    </source>
</reference>
<feature type="transmembrane region" description="Helical" evidence="5">
    <location>
        <begin position="99"/>
        <end position="116"/>
    </location>
</feature>
<evidence type="ECO:0000256" key="5">
    <source>
        <dbReference type="SAM" id="Phobius"/>
    </source>
</evidence>
<keyword evidence="2 5" id="KW-0812">Transmembrane</keyword>
<feature type="transmembrane region" description="Helical" evidence="5">
    <location>
        <begin position="31"/>
        <end position="55"/>
    </location>
</feature>
<keyword evidence="3 5" id="KW-1133">Transmembrane helix</keyword>
<gene>
    <name evidence="7" type="ORF">ISU10_04140</name>
</gene>
<organism evidence="7 8">
    <name type="scientific">Nocardioides agariphilus</name>
    <dbReference type="NCBI Taxonomy" id="433664"/>
    <lineage>
        <taxon>Bacteria</taxon>
        <taxon>Bacillati</taxon>
        <taxon>Actinomycetota</taxon>
        <taxon>Actinomycetes</taxon>
        <taxon>Propionibacteriales</taxon>
        <taxon>Nocardioidaceae</taxon>
        <taxon>Nocardioides</taxon>
    </lineage>
</organism>
<evidence type="ECO:0000313" key="8">
    <source>
        <dbReference type="Proteomes" id="UP000660668"/>
    </source>
</evidence>
<accession>A0A930VJU4</accession>
<dbReference type="Proteomes" id="UP000660668">
    <property type="component" value="Unassembled WGS sequence"/>
</dbReference>
<evidence type="ECO:0000256" key="1">
    <source>
        <dbReference type="ARBA" id="ARBA00004141"/>
    </source>
</evidence>
<keyword evidence="4 5" id="KW-0472">Membrane</keyword>
<dbReference type="Pfam" id="PF06271">
    <property type="entry name" value="RDD"/>
    <property type="match status" value="1"/>
</dbReference>
<dbReference type="InterPro" id="IPR010432">
    <property type="entry name" value="RDD"/>
</dbReference>
<evidence type="ECO:0000256" key="4">
    <source>
        <dbReference type="ARBA" id="ARBA00023136"/>
    </source>
</evidence>
<proteinExistence type="predicted"/>